<dbReference type="EMBL" id="CP001830">
    <property type="protein sequence ID" value="AEH77527.1"/>
    <property type="molecule type" value="Genomic_DNA"/>
</dbReference>
<dbReference type="AlphaFoldDB" id="F7X7T7"/>
<name>F7X7T7_SINMM</name>
<protein>
    <submittedName>
        <fullName evidence="1">Uncharacterized protein</fullName>
    </submittedName>
</protein>
<gene>
    <name evidence="1" type="ordered locus">SM11_chr0244</name>
</gene>
<dbReference type="HOGENOM" id="CLU_1102223_0_0_5"/>
<organism evidence="1 2">
    <name type="scientific">Sinorhizobium meliloti (strain SM11)</name>
    <dbReference type="NCBI Taxonomy" id="707241"/>
    <lineage>
        <taxon>Bacteria</taxon>
        <taxon>Pseudomonadati</taxon>
        <taxon>Pseudomonadota</taxon>
        <taxon>Alphaproteobacteria</taxon>
        <taxon>Hyphomicrobiales</taxon>
        <taxon>Rhizobiaceae</taxon>
        <taxon>Sinorhizobium/Ensifer group</taxon>
        <taxon>Sinorhizobium</taxon>
    </lineage>
</organism>
<dbReference type="KEGG" id="smx:SM11_chr0244"/>
<dbReference type="Proteomes" id="UP000009045">
    <property type="component" value="Chromosome"/>
</dbReference>
<dbReference type="PATRIC" id="fig|707241.3.peg.246"/>
<proteinExistence type="predicted"/>
<reference evidence="1 2" key="1">
    <citation type="journal article" date="2011" name="J. Biotechnol.">
        <title>The complete genome sequence of the dominant Sinorhizobium meliloti field isolate SM11 extends the S. meliloti pan-genome.</title>
        <authorList>
            <person name="Schneiker-Bekel S."/>
            <person name="Wibberg D."/>
            <person name="Bekel T."/>
            <person name="Blom J."/>
            <person name="Linke B."/>
            <person name="Neuweger H."/>
            <person name="Stiens M."/>
            <person name="Vorholter F.J."/>
            <person name="Weidner S."/>
            <person name="Goesmann A."/>
            <person name="Puhler A."/>
            <person name="Schluter A."/>
        </authorList>
    </citation>
    <scope>NUCLEOTIDE SEQUENCE [LARGE SCALE GENOMIC DNA]</scope>
    <source>
        <strain evidence="1 2">SM11</strain>
    </source>
</reference>
<sequence>MEHANDNVPVFDRRDTLPTLVDDADDWQPARRHIKARGVTVKLPSDGPDLNWRLDAQAARLTSNRLSGQHANDNQDWPLAKLLRTEKNDHCLALAERYRNLHDTAQTPLLAGREAADLYVVHNTDEDGKDKGAKVITGRKANMDTAPRRIVMAGSETKTRAAPVPKKWNGDWLLLASIDARRELAVLRYRLAYVPKILDAFEWAVVDSLTLAEIGARLGAGSKGAKGEARARIFDGFGIVDRFWRTQLQAAA</sequence>
<accession>F7X7T7</accession>
<evidence type="ECO:0000313" key="1">
    <source>
        <dbReference type="EMBL" id="AEH77527.1"/>
    </source>
</evidence>
<dbReference type="RefSeq" id="WP_014528967.1">
    <property type="nucleotide sequence ID" value="NC_017325.1"/>
</dbReference>
<evidence type="ECO:0000313" key="2">
    <source>
        <dbReference type="Proteomes" id="UP000009045"/>
    </source>
</evidence>